<dbReference type="Proteomes" id="UP001280581">
    <property type="component" value="Unassembled WGS sequence"/>
</dbReference>
<reference evidence="2 3" key="1">
    <citation type="submission" date="2021-02" db="EMBL/GenBank/DDBJ databases">
        <title>Genome assembly of Pseudopithomyces chartarum.</title>
        <authorList>
            <person name="Jauregui R."/>
            <person name="Singh J."/>
            <person name="Voisey C."/>
        </authorList>
    </citation>
    <scope>NUCLEOTIDE SEQUENCE [LARGE SCALE GENOMIC DNA]</scope>
    <source>
        <strain evidence="2 3">AGR01</strain>
    </source>
</reference>
<comment type="caution">
    <text evidence="2">The sequence shown here is derived from an EMBL/GenBank/DDBJ whole genome shotgun (WGS) entry which is preliminary data.</text>
</comment>
<dbReference type="AlphaFoldDB" id="A0AAN6M8E7"/>
<evidence type="ECO:0000256" key="1">
    <source>
        <dbReference type="SAM" id="MobiDB-lite"/>
    </source>
</evidence>
<feature type="compositionally biased region" description="Basic residues" evidence="1">
    <location>
        <begin position="173"/>
        <end position="182"/>
    </location>
</feature>
<proteinExistence type="predicted"/>
<name>A0AAN6M8E7_9PLEO</name>
<sequence length="198" mass="21182">MASLSIHAGGVLTGVPLELRRAAAKPFRVAAVQSIRPHARPIATAWGQPLHESDAAPDFASVLYPAQGVHRTSSSTDALPVGHRAVCAEHRRRIVYLIVVVALLGHQRLWWLTICPLRRPELLMALGFLLPALRRTVSRAAAAAAAASPSIRRASSLSPIRVVAPGPGPGPRPRPRPRRALASKRLSASRPQLARGPI</sequence>
<organism evidence="2 3">
    <name type="scientific">Pseudopithomyces chartarum</name>
    <dbReference type="NCBI Taxonomy" id="1892770"/>
    <lineage>
        <taxon>Eukaryota</taxon>
        <taxon>Fungi</taxon>
        <taxon>Dikarya</taxon>
        <taxon>Ascomycota</taxon>
        <taxon>Pezizomycotina</taxon>
        <taxon>Dothideomycetes</taxon>
        <taxon>Pleosporomycetidae</taxon>
        <taxon>Pleosporales</taxon>
        <taxon>Massarineae</taxon>
        <taxon>Didymosphaeriaceae</taxon>
        <taxon>Pseudopithomyces</taxon>
    </lineage>
</organism>
<gene>
    <name evidence="2" type="ORF">GRF29_1g1710576</name>
</gene>
<evidence type="ECO:0000313" key="2">
    <source>
        <dbReference type="EMBL" id="KAK3217017.1"/>
    </source>
</evidence>
<dbReference type="EMBL" id="WVTA01000001">
    <property type="protein sequence ID" value="KAK3217017.1"/>
    <property type="molecule type" value="Genomic_DNA"/>
</dbReference>
<keyword evidence="3" id="KW-1185">Reference proteome</keyword>
<accession>A0AAN6M8E7</accession>
<feature type="region of interest" description="Disordered" evidence="1">
    <location>
        <begin position="158"/>
        <end position="198"/>
    </location>
</feature>
<evidence type="ECO:0000313" key="3">
    <source>
        <dbReference type="Proteomes" id="UP001280581"/>
    </source>
</evidence>
<protein>
    <submittedName>
        <fullName evidence="2">Uncharacterized protein</fullName>
    </submittedName>
</protein>